<sequence length="533" mass="54299">MLQHNIQADREGIPPGHLQMLNTFIRHSTAPLQLHLDQAGATPIECSHPAVCDRASLDAKLLESSTPLRQANDLGIPYSLAATKRKTLQCAAVLTKHPETLHGGVDPYQDKLLKVRASSSNSHEAAITDPVCAPAIDMQLAQFVAVLRNTDDASIGAFRGLDKEQHLQIRTGRDSSQTTVTDLELLKVNLDEARSTGGNDLQWQVPGTGAPQDLERAEIGRGRDERHKAEGAVQILEADRAQRHGLREEDVLGDGGGGDGARSVREAAEALDGEVLEEGAGLEHGDEGLGPEGAGGDGELAEHGGRGGEGGEAGVGELPEAPELEPGEAVGGQRGGDGGGPTVVEAVGAGAARAAEGELGDGGEAGEDGGGVVAEHGARVEGEAVARGGVDLLPARAGEGAGVALGRGERGEDEREDLVGEVLRVVARRRGRREGGWVEAAAPRARGHRRRHGGGGGGGRGGGGGFGGVGGGGGLAHARRAPPGCVGRRCPCGWMGGRREGWICLPACLPICSGAAAAAAVGSGGEGMTPLVV</sequence>
<reference evidence="2" key="3">
    <citation type="submission" date="2022-06" db="UniProtKB">
        <authorList>
            <consortium name="EnsemblPlants"/>
        </authorList>
    </citation>
    <scope>IDENTIFICATION</scope>
</reference>
<dbReference type="AlphaFoldDB" id="A0A8R7PHR9"/>
<feature type="region of interest" description="Disordered" evidence="1">
    <location>
        <begin position="442"/>
        <end position="463"/>
    </location>
</feature>
<feature type="compositionally biased region" description="Gly residues" evidence="1">
    <location>
        <begin position="288"/>
        <end position="298"/>
    </location>
</feature>
<reference evidence="2" key="2">
    <citation type="submission" date="2018-03" db="EMBL/GenBank/DDBJ databases">
        <title>The Triticum urartu genome reveals the dynamic nature of wheat genome evolution.</title>
        <authorList>
            <person name="Ling H."/>
            <person name="Ma B."/>
            <person name="Shi X."/>
            <person name="Liu H."/>
            <person name="Dong L."/>
            <person name="Sun H."/>
            <person name="Cao Y."/>
            <person name="Gao Q."/>
            <person name="Zheng S."/>
            <person name="Li Y."/>
            <person name="Yu Y."/>
            <person name="Du H."/>
            <person name="Qi M."/>
            <person name="Li Y."/>
            <person name="Yu H."/>
            <person name="Cui Y."/>
            <person name="Wang N."/>
            <person name="Chen C."/>
            <person name="Wu H."/>
            <person name="Zhao Y."/>
            <person name="Zhang J."/>
            <person name="Li Y."/>
            <person name="Zhou W."/>
            <person name="Zhang B."/>
            <person name="Hu W."/>
            <person name="Eijk M."/>
            <person name="Tang J."/>
            <person name="Witsenboer H."/>
            <person name="Zhao S."/>
            <person name="Li Z."/>
            <person name="Zhang A."/>
            <person name="Wang D."/>
            <person name="Liang C."/>
        </authorList>
    </citation>
    <scope>NUCLEOTIDE SEQUENCE [LARGE SCALE GENOMIC DNA]</scope>
    <source>
        <strain evidence="2">cv. G1812</strain>
    </source>
</reference>
<feature type="compositionally biased region" description="Basic and acidic residues" evidence="1">
    <location>
        <begin position="237"/>
        <end position="250"/>
    </location>
</feature>
<dbReference type="EnsemblPlants" id="TuG1812G0200004050.01.T01">
    <property type="protein sequence ID" value="TuG1812G0200004050.01.T01.cds472269"/>
    <property type="gene ID" value="TuG1812G0200004050.01"/>
</dbReference>
<evidence type="ECO:0000313" key="2">
    <source>
        <dbReference type="EnsemblPlants" id="TuG1812G0200004050.01.T01.cds472269"/>
    </source>
</evidence>
<keyword evidence="3" id="KW-1185">Reference proteome</keyword>
<evidence type="ECO:0000256" key="1">
    <source>
        <dbReference type="SAM" id="MobiDB-lite"/>
    </source>
</evidence>
<reference evidence="3" key="1">
    <citation type="journal article" date="2013" name="Nature">
        <title>Draft genome of the wheat A-genome progenitor Triticum urartu.</title>
        <authorList>
            <person name="Ling H.Q."/>
            <person name="Zhao S."/>
            <person name="Liu D."/>
            <person name="Wang J."/>
            <person name="Sun H."/>
            <person name="Zhang C."/>
            <person name="Fan H."/>
            <person name="Li D."/>
            <person name="Dong L."/>
            <person name="Tao Y."/>
            <person name="Gao C."/>
            <person name="Wu H."/>
            <person name="Li Y."/>
            <person name="Cui Y."/>
            <person name="Guo X."/>
            <person name="Zheng S."/>
            <person name="Wang B."/>
            <person name="Yu K."/>
            <person name="Liang Q."/>
            <person name="Yang W."/>
            <person name="Lou X."/>
            <person name="Chen J."/>
            <person name="Feng M."/>
            <person name="Jian J."/>
            <person name="Zhang X."/>
            <person name="Luo G."/>
            <person name="Jiang Y."/>
            <person name="Liu J."/>
            <person name="Wang Z."/>
            <person name="Sha Y."/>
            <person name="Zhang B."/>
            <person name="Wu H."/>
            <person name="Tang D."/>
            <person name="Shen Q."/>
            <person name="Xue P."/>
            <person name="Zou S."/>
            <person name="Wang X."/>
            <person name="Liu X."/>
            <person name="Wang F."/>
            <person name="Yang Y."/>
            <person name="An X."/>
            <person name="Dong Z."/>
            <person name="Zhang K."/>
            <person name="Zhang X."/>
            <person name="Luo M.C."/>
            <person name="Dvorak J."/>
            <person name="Tong Y."/>
            <person name="Wang J."/>
            <person name="Yang H."/>
            <person name="Li Z."/>
            <person name="Wang D."/>
            <person name="Zhang A."/>
            <person name="Wang J."/>
        </authorList>
    </citation>
    <scope>NUCLEOTIDE SEQUENCE</scope>
    <source>
        <strain evidence="3">cv. G1812</strain>
    </source>
</reference>
<proteinExistence type="predicted"/>
<feature type="compositionally biased region" description="Basic and acidic residues" evidence="1">
    <location>
        <begin position="219"/>
        <end position="230"/>
    </location>
</feature>
<gene>
    <name evidence="2" type="primary">LOC125538911</name>
</gene>
<organism evidence="2 3">
    <name type="scientific">Triticum urartu</name>
    <name type="common">Red wild einkorn</name>
    <name type="synonym">Crithodium urartu</name>
    <dbReference type="NCBI Taxonomy" id="4572"/>
    <lineage>
        <taxon>Eukaryota</taxon>
        <taxon>Viridiplantae</taxon>
        <taxon>Streptophyta</taxon>
        <taxon>Embryophyta</taxon>
        <taxon>Tracheophyta</taxon>
        <taxon>Spermatophyta</taxon>
        <taxon>Magnoliopsida</taxon>
        <taxon>Liliopsida</taxon>
        <taxon>Poales</taxon>
        <taxon>Poaceae</taxon>
        <taxon>BOP clade</taxon>
        <taxon>Pooideae</taxon>
        <taxon>Triticodae</taxon>
        <taxon>Triticeae</taxon>
        <taxon>Triticinae</taxon>
        <taxon>Triticum</taxon>
    </lineage>
</organism>
<protein>
    <submittedName>
        <fullName evidence="2">Uncharacterized protein</fullName>
    </submittedName>
</protein>
<evidence type="ECO:0000313" key="3">
    <source>
        <dbReference type="Proteomes" id="UP000015106"/>
    </source>
</evidence>
<feature type="region of interest" description="Disordered" evidence="1">
    <location>
        <begin position="219"/>
        <end position="262"/>
    </location>
</feature>
<feature type="compositionally biased region" description="Gly residues" evidence="1">
    <location>
        <begin position="329"/>
        <end position="341"/>
    </location>
</feature>
<dbReference type="Gramene" id="TuG1812G0200004050.01.T01">
    <property type="protein sequence ID" value="TuG1812G0200004050.01.T01.cds472269"/>
    <property type="gene ID" value="TuG1812G0200004050.01"/>
</dbReference>
<accession>A0A8R7PHR9</accession>
<feature type="compositionally biased region" description="Gly residues" evidence="1">
    <location>
        <begin position="454"/>
        <end position="463"/>
    </location>
</feature>
<name>A0A8R7PHR9_TRIUA</name>
<dbReference type="Proteomes" id="UP000015106">
    <property type="component" value="Chromosome 2"/>
</dbReference>
<feature type="region of interest" description="Disordered" evidence="1">
    <location>
        <begin position="277"/>
        <end position="344"/>
    </location>
</feature>